<dbReference type="KEGG" id="rmm:ROSMUCSMR3_00906"/>
<sequence>MSDNGQEATIETRAVHLRGPEDLSVDSLTLKAPGAGDLVVDVTHSGISTGTEKLFWSGQMPPFPGMGYPLVPGYEAAGEVVEAAPGTGYKPGDHVFVPGADCYEGAFGLFGGASARLVTKASRVCRIDAGFGAEGALLALAATARHAMAGLDKAVPDLIVGHGVLGRLLARLTIAAGAPAPTVWETQAGRSSGAQGYSVIHPDTDTRRDYRAIYDASGDPAILNTLIGRLAKGGEVVLAGFYPQALSFAFPMAFMKEARLRVAAEWVHDDLTATRALVESGVLSLSGLITHQASANAAPQAYRTAFSDPDCLKMILNWKDAA</sequence>
<dbReference type="EC" id="1.1.1.1" evidence="3"/>
<dbReference type="NCBIfam" id="TIGR01202">
    <property type="entry name" value="bchC"/>
    <property type="match status" value="1"/>
</dbReference>
<dbReference type="Gene3D" id="3.90.180.10">
    <property type="entry name" value="Medium-chain alcohol dehydrogenases, catalytic domain"/>
    <property type="match status" value="2"/>
</dbReference>
<accession>A0A1V0RKT9</accession>
<feature type="domain" description="Alcohol dehydrogenase-like N-terminal" evidence="2">
    <location>
        <begin position="34"/>
        <end position="126"/>
    </location>
</feature>
<dbReference type="InterPro" id="IPR036291">
    <property type="entry name" value="NAD(P)-bd_dom_sf"/>
</dbReference>
<dbReference type="AlphaFoldDB" id="A0A1V0RKT9"/>
<dbReference type="EMBL" id="CP020474">
    <property type="protein sequence ID" value="ARE82403.1"/>
    <property type="molecule type" value="Genomic_DNA"/>
</dbReference>
<dbReference type="Pfam" id="PF08240">
    <property type="entry name" value="ADH_N"/>
    <property type="match status" value="1"/>
</dbReference>
<dbReference type="GO" id="GO:0004022">
    <property type="term" value="F:alcohol dehydrogenase (NAD+) activity"/>
    <property type="evidence" value="ECO:0007669"/>
    <property type="project" value="UniProtKB-EC"/>
</dbReference>
<name>A0A1V0RKT9_9RHOB</name>
<dbReference type="PANTHER" id="PTHR43189">
    <property type="entry name" value="ZINC-TYPE ALCOHOL DEHYDROGENASE-LIKE PROTEIN C1198.01-RELATED"/>
    <property type="match status" value="1"/>
</dbReference>
<evidence type="ECO:0000313" key="3">
    <source>
        <dbReference type="EMBL" id="ARE82403.1"/>
    </source>
</evidence>
<dbReference type="InterPro" id="IPR013154">
    <property type="entry name" value="ADH-like_N"/>
</dbReference>
<dbReference type="GO" id="GO:0036354">
    <property type="term" value="F:bacteriochlorophyllide-a dehydrogenase activity"/>
    <property type="evidence" value="ECO:0007669"/>
    <property type="project" value="InterPro"/>
</dbReference>
<dbReference type="PANTHER" id="PTHR43189:SF1">
    <property type="entry name" value="ZINC-TYPE ALCOHOL DEHYDROGENASE-LIKE PROTEIN C1198.01"/>
    <property type="match status" value="1"/>
</dbReference>
<dbReference type="CDD" id="cd08255">
    <property type="entry name" value="2-desacetyl-2-hydroxyethyl_bacteriochlorophyllide_like"/>
    <property type="match status" value="1"/>
</dbReference>
<keyword evidence="1 3" id="KW-0560">Oxidoreductase</keyword>
<evidence type="ECO:0000259" key="2">
    <source>
        <dbReference type="Pfam" id="PF08240"/>
    </source>
</evidence>
<protein>
    <submittedName>
        <fullName evidence="3">Putative zinc-binding alcohol dehydrogenase</fullName>
        <ecNumber evidence="3">1.1.1.1</ecNumber>
    </submittedName>
</protein>
<dbReference type="Gene3D" id="3.40.50.720">
    <property type="entry name" value="NAD(P)-binding Rossmann-like Domain"/>
    <property type="match status" value="1"/>
</dbReference>
<proteinExistence type="predicted"/>
<dbReference type="InterPro" id="IPR011032">
    <property type="entry name" value="GroES-like_sf"/>
</dbReference>
<keyword evidence="4" id="KW-1185">Reference proteome</keyword>
<gene>
    <name evidence="3" type="ORF">ROSMUCSMR3_00906</name>
</gene>
<organism evidence="3 4">
    <name type="scientific">Roseovarius mucosus</name>
    <dbReference type="NCBI Taxonomy" id="215743"/>
    <lineage>
        <taxon>Bacteria</taxon>
        <taxon>Pseudomonadati</taxon>
        <taxon>Pseudomonadota</taxon>
        <taxon>Alphaproteobacteria</taxon>
        <taxon>Rhodobacterales</taxon>
        <taxon>Roseobacteraceae</taxon>
        <taxon>Roseovarius</taxon>
    </lineage>
</organism>
<dbReference type="SUPFAM" id="SSF50129">
    <property type="entry name" value="GroES-like"/>
    <property type="match status" value="1"/>
</dbReference>
<evidence type="ECO:0000256" key="1">
    <source>
        <dbReference type="ARBA" id="ARBA00023002"/>
    </source>
</evidence>
<evidence type="ECO:0000313" key="4">
    <source>
        <dbReference type="Proteomes" id="UP000192273"/>
    </source>
</evidence>
<dbReference type="SUPFAM" id="SSF51735">
    <property type="entry name" value="NAD(P)-binding Rossmann-fold domains"/>
    <property type="match status" value="1"/>
</dbReference>
<reference evidence="3 4" key="1">
    <citation type="submission" date="2017-03" db="EMBL/GenBank/DDBJ databases">
        <title>Genome Sequence of Roseovarius mucosus strain SMR3 Isolated from a culture of the Diatom Skeletonema marinoi.</title>
        <authorList>
            <person name="Topel M."/>
            <person name="Pinder M."/>
            <person name="Johansson O.N."/>
            <person name="Kourtchenko O."/>
            <person name="Godhe A."/>
            <person name="Clarke A.K."/>
        </authorList>
    </citation>
    <scope>NUCLEOTIDE SEQUENCE [LARGE SCALE GENOMIC DNA]</scope>
    <source>
        <strain evidence="3 4">SMR3</strain>
    </source>
</reference>
<dbReference type="InterPro" id="IPR005903">
    <property type="entry name" value="BchC"/>
</dbReference>
<dbReference type="Proteomes" id="UP000192273">
    <property type="component" value="Chromosome"/>
</dbReference>